<dbReference type="EMBL" id="JAVDQX010000003">
    <property type="protein sequence ID" value="MDR6460198.1"/>
    <property type="molecule type" value="Genomic_DNA"/>
</dbReference>
<name>A0ACC6JBC1_9FLAO</name>
<comment type="caution">
    <text evidence="1">The sequence shown here is derived from an EMBL/GenBank/DDBJ whole genome shotgun (WGS) entry which is preliminary data.</text>
</comment>
<protein>
    <submittedName>
        <fullName evidence="1">Uncharacterized protein</fullName>
    </submittedName>
</protein>
<organism evidence="1 2">
    <name type="scientific">Chryseobacterium vietnamense</name>
    <dbReference type="NCBI Taxonomy" id="866785"/>
    <lineage>
        <taxon>Bacteria</taxon>
        <taxon>Pseudomonadati</taxon>
        <taxon>Bacteroidota</taxon>
        <taxon>Flavobacteriia</taxon>
        <taxon>Flavobacteriales</taxon>
        <taxon>Weeksellaceae</taxon>
        <taxon>Chryseobacterium group</taxon>
        <taxon>Chryseobacterium</taxon>
    </lineage>
</organism>
<dbReference type="Proteomes" id="UP001184833">
    <property type="component" value="Unassembled WGS sequence"/>
</dbReference>
<reference evidence="1" key="1">
    <citation type="submission" date="2023-07" db="EMBL/GenBank/DDBJ databases">
        <title>Sorghum-associated microbial communities from plants grown in Nebraska, USA.</title>
        <authorList>
            <person name="Schachtman D."/>
        </authorList>
    </citation>
    <scope>NUCLEOTIDE SEQUENCE</scope>
    <source>
        <strain evidence="1">DS2329</strain>
    </source>
</reference>
<sequence>MEINDKIYCKNIGAYPGQLTKRKSYIIKEINDENVRIQNNEGRLRWYSKFYFSLNNEPEITSINIDDTIENIESDAIEVTITFSDKAKYWTTFTTPKYLDKMLNEESYFSSKHFLIIKHLTKESIQSTILKLDEQNKLIESCKKYK</sequence>
<evidence type="ECO:0000313" key="1">
    <source>
        <dbReference type="EMBL" id="MDR6460198.1"/>
    </source>
</evidence>
<gene>
    <name evidence="1" type="ORF">J2786_003321</name>
</gene>
<keyword evidence="2" id="KW-1185">Reference proteome</keyword>
<accession>A0ACC6JBC1</accession>
<evidence type="ECO:0000313" key="2">
    <source>
        <dbReference type="Proteomes" id="UP001184833"/>
    </source>
</evidence>
<proteinExistence type="predicted"/>